<dbReference type="Gene3D" id="3.40.50.300">
    <property type="entry name" value="P-loop containing nucleotide triphosphate hydrolases"/>
    <property type="match status" value="2"/>
</dbReference>
<dbReference type="InterPro" id="IPR050388">
    <property type="entry name" value="ABC_Ni/Peptide_Import"/>
</dbReference>
<dbReference type="CDD" id="cd03257">
    <property type="entry name" value="ABC_NikE_OppD_transporters"/>
    <property type="match status" value="2"/>
</dbReference>
<dbReference type="InterPro" id="IPR013563">
    <property type="entry name" value="Oligopep_ABC_C"/>
</dbReference>
<dbReference type="PROSITE" id="PS00211">
    <property type="entry name" value="ABC_TRANSPORTER_1"/>
    <property type="match status" value="2"/>
</dbReference>
<comment type="similarity">
    <text evidence="2">Belongs to the ABC transporter superfamily.</text>
</comment>
<evidence type="ECO:0000256" key="1">
    <source>
        <dbReference type="ARBA" id="ARBA00004202"/>
    </source>
</evidence>
<dbReference type="RefSeq" id="WP_343903766.1">
    <property type="nucleotide sequence ID" value="NZ_BAAAIS010000002.1"/>
</dbReference>
<evidence type="ECO:0000313" key="9">
    <source>
        <dbReference type="EMBL" id="MFD1834457.1"/>
    </source>
</evidence>
<feature type="domain" description="ABC transporter" evidence="8">
    <location>
        <begin position="281"/>
        <end position="524"/>
    </location>
</feature>
<keyword evidence="6 9" id="KW-0067">ATP-binding</keyword>
<name>A0ABW4PWE3_9MICO</name>
<gene>
    <name evidence="9" type="ORF">ACFSDA_05125</name>
</gene>
<dbReference type="Proteomes" id="UP001597280">
    <property type="component" value="Unassembled WGS sequence"/>
</dbReference>
<evidence type="ECO:0000256" key="5">
    <source>
        <dbReference type="ARBA" id="ARBA00022741"/>
    </source>
</evidence>
<evidence type="ECO:0000256" key="6">
    <source>
        <dbReference type="ARBA" id="ARBA00022840"/>
    </source>
</evidence>
<organism evidence="9 10">
    <name type="scientific">Brachybacterium rhamnosum</name>
    <dbReference type="NCBI Taxonomy" id="173361"/>
    <lineage>
        <taxon>Bacteria</taxon>
        <taxon>Bacillati</taxon>
        <taxon>Actinomycetota</taxon>
        <taxon>Actinomycetes</taxon>
        <taxon>Micrococcales</taxon>
        <taxon>Dermabacteraceae</taxon>
        <taxon>Brachybacterium</taxon>
    </lineage>
</organism>
<dbReference type="SUPFAM" id="SSF52540">
    <property type="entry name" value="P-loop containing nucleoside triphosphate hydrolases"/>
    <property type="match status" value="2"/>
</dbReference>
<dbReference type="PROSITE" id="PS50893">
    <property type="entry name" value="ABC_TRANSPORTER_2"/>
    <property type="match status" value="2"/>
</dbReference>
<evidence type="ECO:0000256" key="4">
    <source>
        <dbReference type="ARBA" id="ARBA00022475"/>
    </source>
</evidence>
<dbReference type="EMBL" id="JBHUFL010000002">
    <property type="protein sequence ID" value="MFD1834457.1"/>
    <property type="molecule type" value="Genomic_DNA"/>
</dbReference>
<evidence type="ECO:0000256" key="7">
    <source>
        <dbReference type="ARBA" id="ARBA00023136"/>
    </source>
</evidence>
<protein>
    <submittedName>
        <fullName evidence="9">ATP-binding cassette domain-containing protein</fullName>
    </submittedName>
</protein>
<dbReference type="InterPro" id="IPR003593">
    <property type="entry name" value="AAA+_ATPase"/>
</dbReference>
<feature type="domain" description="ABC transporter" evidence="8">
    <location>
        <begin position="8"/>
        <end position="254"/>
    </location>
</feature>
<dbReference type="Pfam" id="PF00005">
    <property type="entry name" value="ABC_tran"/>
    <property type="match status" value="2"/>
</dbReference>
<keyword evidence="4" id="KW-1003">Cell membrane</keyword>
<dbReference type="InterPro" id="IPR017871">
    <property type="entry name" value="ABC_transporter-like_CS"/>
</dbReference>
<comment type="subcellular location">
    <subcellularLocation>
        <location evidence="1">Cell membrane</location>
        <topology evidence="1">Peripheral membrane protein</topology>
    </subcellularLocation>
</comment>
<keyword evidence="3" id="KW-0813">Transport</keyword>
<keyword evidence="5" id="KW-0547">Nucleotide-binding</keyword>
<dbReference type="PANTHER" id="PTHR43297">
    <property type="entry name" value="OLIGOPEPTIDE TRANSPORT ATP-BINDING PROTEIN APPD"/>
    <property type="match status" value="1"/>
</dbReference>
<evidence type="ECO:0000256" key="3">
    <source>
        <dbReference type="ARBA" id="ARBA00022448"/>
    </source>
</evidence>
<dbReference type="Pfam" id="PF08352">
    <property type="entry name" value="oligo_HPY"/>
    <property type="match status" value="2"/>
</dbReference>
<evidence type="ECO:0000256" key="2">
    <source>
        <dbReference type="ARBA" id="ARBA00005417"/>
    </source>
</evidence>
<keyword evidence="7" id="KW-0472">Membrane</keyword>
<reference evidence="10" key="1">
    <citation type="journal article" date="2019" name="Int. J. Syst. Evol. Microbiol.">
        <title>The Global Catalogue of Microorganisms (GCM) 10K type strain sequencing project: providing services to taxonomists for standard genome sequencing and annotation.</title>
        <authorList>
            <consortium name="The Broad Institute Genomics Platform"/>
            <consortium name="The Broad Institute Genome Sequencing Center for Infectious Disease"/>
            <person name="Wu L."/>
            <person name="Ma J."/>
        </authorList>
    </citation>
    <scope>NUCLEOTIDE SEQUENCE [LARGE SCALE GENOMIC DNA]</scope>
    <source>
        <strain evidence="10">JCM 11650</strain>
    </source>
</reference>
<evidence type="ECO:0000259" key="8">
    <source>
        <dbReference type="PROSITE" id="PS50893"/>
    </source>
</evidence>
<dbReference type="PANTHER" id="PTHR43297:SF2">
    <property type="entry name" value="DIPEPTIDE TRANSPORT ATP-BINDING PROTEIN DPPD"/>
    <property type="match status" value="1"/>
</dbReference>
<dbReference type="SMART" id="SM00382">
    <property type="entry name" value="AAA"/>
    <property type="match status" value="2"/>
</dbReference>
<dbReference type="GO" id="GO:0005524">
    <property type="term" value="F:ATP binding"/>
    <property type="evidence" value="ECO:0007669"/>
    <property type="project" value="UniProtKB-KW"/>
</dbReference>
<accession>A0ABW4PWE3</accession>
<sequence>MTTASDLLVLDALHVAIAGRTIVSGLDLTVRRGRITALVGESGSGKSISALSTIGLQPAGAEVRGSARLDGEELVGLAPGPLRQVRAHRVGTVFQEPGQSLSPVMKVSAAFRDVLAVREDLRGAARVRERMRELLASVGLPDPDRTAASYPHELSGGEMQRVVIALALSGDPDLLIADEPTTALDVTVQRGILQLLRRIVEEREVGVLLITHDMGVVGEIADEVVVLKDGAVVETGSVREVLGNASAPYTRELLTAVPRLAEALEHASAADDAAEEGEPVVRVEGLSVEYRRRGGAHRALDGVGMEIRPGQIHGLVGESGSGKSTWGKALAGLVPVEARTLELDGVDPRTLGRAARRKAYAQVGMVFQNPASSLNPRRTVGWSVGEPLQLEGTTSRADAARRVAAALEQVRLPASYARRLPHELSGGQRQRVSIARALIRRPSLLVADEPTSALDVTIQAHVIDVLREAIEEARFACVFISHDLAVVGSLADHVTVLRAGQAVEQGTAREVLGSPQHEYTRALLASIPDPERRLSSR</sequence>
<proteinExistence type="inferred from homology"/>
<comment type="caution">
    <text evidence="9">The sequence shown here is derived from an EMBL/GenBank/DDBJ whole genome shotgun (WGS) entry which is preliminary data.</text>
</comment>
<keyword evidence="10" id="KW-1185">Reference proteome</keyword>
<evidence type="ECO:0000313" key="10">
    <source>
        <dbReference type="Proteomes" id="UP001597280"/>
    </source>
</evidence>
<dbReference type="InterPro" id="IPR003439">
    <property type="entry name" value="ABC_transporter-like_ATP-bd"/>
</dbReference>
<dbReference type="InterPro" id="IPR027417">
    <property type="entry name" value="P-loop_NTPase"/>
</dbReference>